<comment type="caution">
    <text evidence="1">The sequence shown here is derived from an EMBL/GenBank/DDBJ whole genome shotgun (WGS) entry which is preliminary data.</text>
</comment>
<reference evidence="1" key="1">
    <citation type="submission" date="2021-06" db="EMBL/GenBank/DDBJ databases">
        <authorList>
            <person name="Kallberg Y."/>
            <person name="Tangrot J."/>
            <person name="Rosling A."/>
        </authorList>
    </citation>
    <scope>NUCLEOTIDE SEQUENCE</scope>
    <source>
        <strain evidence="1">MA461A</strain>
    </source>
</reference>
<dbReference type="EMBL" id="CAJVQC010051073">
    <property type="protein sequence ID" value="CAG8789884.1"/>
    <property type="molecule type" value="Genomic_DNA"/>
</dbReference>
<feature type="non-terminal residue" evidence="1">
    <location>
        <position position="108"/>
    </location>
</feature>
<proteinExistence type="predicted"/>
<accession>A0ACA9REI5</accession>
<sequence>MSERWVYLYTACPGKGCSNETPSYWVHSTDDYRTKISNHGRIKCSVCPTVDYIKNWGFACSNHRGEYRSTSCISFGKALFVVTNNTEMDDDFIDDLTRYLRRNKWDYG</sequence>
<dbReference type="Proteomes" id="UP000789920">
    <property type="component" value="Unassembled WGS sequence"/>
</dbReference>
<keyword evidence="2" id="KW-1185">Reference proteome</keyword>
<protein>
    <submittedName>
        <fullName evidence="1">9207_t:CDS:1</fullName>
    </submittedName>
</protein>
<name>A0ACA9REI5_9GLOM</name>
<evidence type="ECO:0000313" key="1">
    <source>
        <dbReference type="EMBL" id="CAG8789884.1"/>
    </source>
</evidence>
<gene>
    <name evidence="1" type="ORF">RPERSI_LOCUS18950</name>
</gene>
<evidence type="ECO:0000313" key="2">
    <source>
        <dbReference type="Proteomes" id="UP000789920"/>
    </source>
</evidence>
<organism evidence="1 2">
    <name type="scientific">Racocetra persica</name>
    <dbReference type="NCBI Taxonomy" id="160502"/>
    <lineage>
        <taxon>Eukaryota</taxon>
        <taxon>Fungi</taxon>
        <taxon>Fungi incertae sedis</taxon>
        <taxon>Mucoromycota</taxon>
        <taxon>Glomeromycotina</taxon>
        <taxon>Glomeromycetes</taxon>
        <taxon>Diversisporales</taxon>
        <taxon>Gigasporaceae</taxon>
        <taxon>Racocetra</taxon>
    </lineage>
</organism>